<reference evidence="2 3" key="1">
    <citation type="submission" date="2020-06" db="EMBL/GenBank/DDBJ databases">
        <title>Altererythrobacter lutimaris sp. nov., a marine bacterium isolated from a tidal flat.</title>
        <authorList>
            <person name="Kim D."/>
            <person name="Yoo Y."/>
            <person name="Kim J.-J."/>
        </authorList>
    </citation>
    <scope>NUCLEOTIDE SEQUENCE [LARGE SCALE GENOMIC DNA]</scope>
    <source>
        <strain evidence="2 3">JGD-16</strain>
    </source>
</reference>
<gene>
    <name evidence="2" type="ORF">HUO12_01180</name>
</gene>
<dbReference type="Gene3D" id="3.40.50.1820">
    <property type="entry name" value="alpha/beta hydrolase"/>
    <property type="match status" value="1"/>
</dbReference>
<comment type="caution">
    <text evidence="2">The sequence shown here is derived from an EMBL/GenBank/DDBJ whole genome shotgun (WGS) entry which is preliminary data.</text>
</comment>
<feature type="domain" description="AB hydrolase-1" evidence="1">
    <location>
        <begin position="34"/>
        <end position="158"/>
    </location>
</feature>
<dbReference type="SUPFAM" id="SSF53474">
    <property type="entry name" value="alpha/beta-Hydrolases"/>
    <property type="match status" value="1"/>
</dbReference>
<dbReference type="InterPro" id="IPR029058">
    <property type="entry name" value="AB_hydrolase_fold"/>
</dbReference>
<keyword evidence="3" id="KW-1185">Reference proteome</keyword>
<name>A0A850H2Y5_9SPHN</name>
<dbReference type="InterPro" id="IPR000073">
    <property type="entry name" value="AB_hydrolase_1"/>
</dbReference>
<dbReference type="Pfam" id="PF00561">
    <property type="entry name" value="Abhydrolase_1"/>
    <property type="match status" value="1"/>
</dbReference>
<dbReference type="RefSeq" id="WP_176271868.1">
    <property type="nucleotide sequence ID" value="NZ_JABWTA010000001.1"/>
</dbReference>
<accession>A0A850H2Y5</accession>
<evidence type="ECO:0000313" key="2">
    <source>
        <dbReference type="EMBL" id="NVE93504.1"/>
    </source>
</evidence>
<sequence>MVSIDKAPIAKAYVRIAEGQLHLRHLEGAPEVTPLILSHASPSSSRSLEPLLEALGQGRALYAFDNPCNGQSCAPVADAPAMADFADMLARGSAALGQEKVALYGTHTGSHIMVEWALAEPDRVDALILDGVALMDEATAAEFLEKYAPHKVPDETGGQFHWAWNFIRDQMFFYPHYKKDNAHRRPEGVFDACTLHDLTMDVLGNLETYHLPYEAVFRHDVRARLKLLDLPVLILSHDDGALDEASKEVAALVAGSQIVRTDGSPEAKAAAINTFLETHT</sequence>
<protein>
    <submittedName>
        <fullName evidence="2">Alpha/beta hydrolase</fullName>
    </submittedName>
</protein>
<dbReference type="GO" id="GO:0016787">
    <property type="term" value="F:hydrolase activity"/>
    <property type="evidence" value="ECO:0007669"/>
    <property type="project" value="UniProtKB-KW"/>
</dbReference>
<keyword evidence="2" id="KW-0378">Hydrolase</keyword>
<dbReference type="Proteomes" id="UP000546031">
    <property type="component" value="Unassembled WGS sequence"/>
</dbReference>
<dbReference type="AlphaFoldDB" id="A0A850H2Y5"/>
<evidence type="ECO:0000259" key="1">
    <source>
        <dbReference type="Pfam" id="PF00561"/>
    </source>
</evidence>
<dbReference type="EMBL" id="JABWTA010000001">
    <property type="protein sequence ID" value="NVE93504.1"/>
    <property type="molecule type" value="Genomic_DNA"/>
</dbReference>
<organism evidence="2 3">
    <name type="scientific">Altererythrobacter lutimaris</name>
    <dbReference type="NCBI Taxonomy" id="2743979"/>
    <lineage>
        <taxon>Bacteria</taxon>
        <taxon>Pseudomonadati</taxon>
        <taxon>Pseudomonadota</taxon>
        <taxon>Alphaproteobacteria</taxon>
        <taxon>Sphingomonadales</taxon>
        <taxon>Erythrobacteraceae</taxon>
        <taxon>Altererythrobacter</taxon>
    </lineage>
</organism>
<proteinExistence type="predicted"/>
<evidence type="ECO:0000313" key="3">
    <source>
        <dbReference type="Proteomes" id="UP000546031"/>
    </source>
</evidence>